<dbReference type="Proteomes" id="UP000008311">
    <property type="component" value="Unassembled WGS sequence"/>
</dbReference>
<reference evidence="2" key="1">
    <citation type="journal article" date="2010" name="Nat. Biotechnol.">
        <title>Draft genome sequence of the oilseed species Ricinus communis.</title>
        <authorList>
            <person name="Chan A.P."/>
            <person name="Crabtree J."/>
            <person name="Zhao Q."/>
            <person name="Lorenzi H."/>
            <person name="Orvis J."/>
            <person name="Puiu D."/>
            <person name="Melake-Berhan A."/>
            <person name="Jones K.M."/>
            <person name="Redman J."/>
            <person name="Chen G."/>
            <person name="Cahoon E.B."/>
            <person name="Gedil M."/>
            <person name="Stanke M."/>
            <person name="Haas B.J."/>
            <person name="Wortman J.R."/>
            <person name="Fraser-Liggett C.M."/>
            <person name="Ravel J."/>
            <person name="Rabinowicz P.D."/>
        </authorList>
    </citation>
    <scope>NUCLEOTIDE SEQUENCE [LARGE SCALE GENOMIC DNA]</scope>
    <source>
        <strain evidence="2">cv. Hale</strain>
    </source>
</reference>
<organism evidence="1 2">
    <name type="scientific">Ricinus communis</name>
    <name type="common">Castor bean</name>
    <dbReference type="NCBI Taxonomy" id="3988"/>
    <lineage>
        <taxon>Eukaryota</taxon>
        <taxon>Viridiplantae</taxon>
        <taxon>Streptophyta</taxon>
        <taxon>Embryophyta</taxon>
        <taxon>Tracheophyta</taxon>
        <taxon>Spermatophyta</taxon>
        <taxon>Magnoliopsida</taxon>
        <taxon>eudicotyledons</taxon>
        <taxon>Gunneridae</taxon>
        <taxon>Pentapetalae</taxon>
        <taxon>rosids</taxon>
        <taxon>fabids</taxon>
        <taxon>Malpighiales</taxon>
        <taxon>Euphorbiaceae</taxon>
        <taxon>Acalyphoideae</taxon>
        <taxon>Acalypheae</taxon>
        <taxon>Ricinus</taxon>
    </lineage>
</organism>
<dbReference type="InParanoid" id="B9TKH9"/>
<protein>
    <submittedName>
        <fullName evidence="1">Uncharacterized protein</fullName>
    </submittedName>
</protein>
<name>B9TKH9_RICCO</name>
<dbReference type="EMBL" id="EQ985333">
    <property type="protein sequence ID" value="EEF23634.1"/>
    <property type="molecule type" value="Genomic_DNA"/>
</dbReference>
<gene>
    <name evidence="1" type="ORF">RCOM_2114410</name>
</gene>
<proteinExistence type="predicted"/>
<dbReference type="AlphaFoldDB" id="B9TKH9"/>
<evidence type="ECO:0000313" key="2">
    <source>
        <dbReference type="Proteomes" id="UP000008311"/>
    </source>
</evidence>
<keyword evidence="2" id="KW-1185">Reference proteome</keyword>
<accession>B9TKH9</accession>
<sequence length="205" mass="22958">MTTIVNGCGRFAARFLVLSHTPARKRARYEKKCGVGRCVRPVVLRRGTRKAPNRYPVVKASTSIEKPRPQVRARLELRTSDCEVEDVQVTCVNGLSRRSGGLDAEPFAKRQAAIFGEVVAIALLAARELWGLWAFAFHKLAARSRYRENRATAAQRAAWVLAHQAVCDQFTTHREVFSTRPRRKEIAIGVAPAVLVEPERVLQDV</sequence>
<evidence type="ECO:0000313" key="1">
    <source>
        <dbReference type="EMBL" id="EEF23634.1"/>
    </source>
</evidence>